<dbReference type="OrthoDB" id="6590418at2759"/>
<accession>A0A8B8FL68</accession>
<dbReference type="PANTHER" id="PTHR45749">
    <property type="match status" value="1"/>
</dbReference>
<dbReference type="PANTHER" id="PTHR45749:SF23">
    <property type="entry name" value="ZINC FINGER MYM-TYPE PROTEIN 1-LIKE"/>
    <property type="match status" value="1"/>
</dbReference>
<keyword evidence="1" id="KW-1185">Reference proteome</keyword>
<proteinExistence type="predicted"/>
<dbReference type="RefSeq" id="XP_025411090.1">
    <property type="nucleotide sequence ID" value="XM_025555305.1"/>
</dbReference>
<name>A0A8B8FL68_9HEMI</name>
<gene>
    <name evidence="2" type="primary">LOC112684011</name>
</gene>
<organism evidence="1 2">
    <name type="scientific">Sipha flava</name>
    <name type="common">yellow sugarcane aphid</name>
    <dbReference type="NCBI Taxonomy" id="143950"/>
    <lineage>
        <taxon>Eukaryota</taxon>
        <taxon>Metazoa</taxon>
        <taxon>Ecdysozoa</taxon>
        <taxon>Arthropoda</taxon>
        <taxon>Hexapoda</taxon>
        <taxon>Insecta</taxon>
        <taxon>Pterygota</taxon>
        <taxon>Neoptera</taxon>
        <taxon>Paraneoptera</taxon>
        <taxon>Hemiptera</taxon>
        <taxon>Sternorrhyncha</taxon>
        <taxon>Aphidomorpha</taxon>
        <taxon>Aphidoidea</taxon>
        <taxon>Aphididae</taxon>
        <taxon>Sipha</taxon>
    </lineage>
</organism>
<dbReference type="Proteomes" id="UP000694846">
    <property type="component" value="Unplaced"/>
</dbReference>
<evidence type="ECO:0000313" key="2">
    <source>
        <dbReference type="RefSeq" id="XP_025411090.1"/>
    </source>
</evidence>
<sequence>MEGGGKYDFEIKHHPGSWNTVADCFLRYPVNITKISDILEDDDDKGNSDKIDFDAIQLNTLRTLQSKDVIISRIKHSKYYSISLDSTPDEGHVDHLTLIFRYLEENIPVERFVAFMLNQGHKAKDMFKGLDTFLKENNLDIKNYRGQSYDNASSMSGKYKVLTNCLKRAETENPILIPKKTKTTCWSCRADATKALLRGYKKIKNALLEISENKEELGKSRINDILGQVNKISETLHNPRLDVNTAVLALKSLRSFIGTTRDSFEGYFVKVSELDDFVEYDSETQGKRKINSFLSVIDQLESSLQQRLEAYELVDNRFGFLYKNELIQFKAFYQEFLKDDDGKNDKVISRERWMYQLLIEKNFLILR</sequence>
<evidence type="ECO:0000313" key="1">
    <source>
        <dbReference type="Proteomes" id="UP000694846"/>
    </source>
</evidence>
<protein>
    <submittedName>
        <fullName evidence="2">Uncharacterized protein LOC112684011</fullName>
    </submittedName>
</protein>
<dbReference type="AlphaFoldDB" id="A0A8B8FL68"/>
<reference evidence="2" key="1">
    <citation type="submission" date="2025-08" db="UniProtKB">
        <authorList>
            <consortium name="RefSeq"/>
        </authorList>
    </citation>
    <scope>IDENTIFICATION</scope>
    <source>
        <tissue evidence="2">Whole body</tissue>
    </source>
</reference>
<dbReference type="GeneID" id="112684011"/>